<gene>
    <name evidence="2" type="ORF">KHA91_14700</name>
</gene>
<dbReference type="Pfam" id="PF01869">
    <property type="entry name" value="BcrAD_BadFG"/>
    <property type="match status" value="1"/>
</dbReference>
<dbReference type="InterPro" id="IPR002731">
    <property type="entry name" value="ATPase_BadF"/>
</dbReference>
<organism evidence="2 3">
    <name type="scientific">Lederbergia citrea</name>
    <dbReference type="NCBI Taxonomy" id="2833581"/>
    <lineage>
        <taxon>Bacteria</taxon>
        <taxon>Bacillati</taxon>
        <taxon>Bacillota</taxon>
        <taxon>Bacilli</taxon>
        <taxon>Bacillales</taxon>
        <taxon>Bacillaceae</taxon>
        <taxon>Lederbergia</taxon>
    </lineage>
</organism>
<dbReference type="Gene3D" id="3.30.420.40">
    <property type="match status" value="2"/>
</dbReference>
<dbReference type="InterPro" id="IPR043129">
    <property type="entry name" value="ATPase_NBD"/>
</dbReference>
<dbReference type="InterPro" id="IPR052519">
    <property type="entry name" value="Euk-type_GlcNAc_Kinase"/>
</dbReference>
<name>A0A942UW82_9BACI</name>
<proteinExistence type="predicted"/>
<comment type="caution">
    <text evidence="2">The sequence shown here is derived from an EMBL/GenBank/DDBJ whole genome shotgun (WGS) entry which is preliminary data.</text>
</comment>
<keyword evidence="3" id="KW-1185">Reference proteome</keyword>
<dbReference type="EMBL" id="JAGYPN010000003">
    <property type="protein sequence ID" value="MBS4223989.1"/>
    <property type="molecule type" value="Genomic_DNA"/>
</dbReference>
<evidence type="ECO:0000313" key="2">
    <source>
        <dbReference type="EMBL" id="MBS4223989.1"/>
    </source>
</evidence>
<dbReference type="PANTHER" id="PTHR43190">
    <property type="entry name" value="N-ACETYL-D-GLUCOSAMINE KINASE"/>
    <property type="match status" value="1"/>
</dbReference>
<protein>
    <submittedName>
        <fullName evidence="2">ATPase</fullName>
    </submittedName>
</protein>
<dbReference type="RefSeq" id="WP_213099047.1">
    <property type="nucleotide sequence ID" value="NZ_JAGYPN010000003.1"/>
</dbReference>
<dbReference type="PANTHER" id="PTHR43190:SF3">
    <property type="entry name" value="N-ACETYL-D-GLUCOSAMINE KINASE"/>
    <property type="match status" value="1"/>
</dbReference>
<dbReference type="SUPFAM" id="SSF53067">
    <property type="entry name" value="Actin-like ATPase domain"/>
    <property type="match status" value="2"/>
</dbReference>
<reference evidence="2 3" key="1">
    <citation type="submission" date="2021-05" db="EMBL/GenBank/DDBJ databases">
        <title>Novel Bacillus species.</title>
        <authorList>
            <person name="Liu G."/>
        </authorList>
    </citation>
    <scope>NUCLEOTIDE SEQUENCE [LARGE SCALE GENOMIC DNA]</scope>
    <source>
        <strain evidence="2 3">FJAT-49682</strain>
    </source>
</reference>
<accession>A0A942UW82</accession>
<dbReference type="AlphaFoldDB" id="A0A942UW82"/>
<dbReference type="CDD" id="cd24007">
    <property type="entry name" value="ASKHA_NBD_eukNAGK-like"/>
    <property type="match status" value="1"/>
</dbReference>
<feature type="domain" description="ATPase BadF/BadG/BcrA/BcrD type" evidence="1">
    <location>
        <begin position="6"/>
        <end position="301"/>
    </location>
</feature>
<sequence length="325" mass="35134">MPIIMGVDGGGSKTYTIISDENGNQLGRGISGGGNYQSIGIAKAIENITASIESALASAGLEYKDIDFVQYGLAGADRPKDIAIIEEGLKRIPLHNWGLVCDTMEGLRIGSRDYTGVVLVCGTGTNAAGRNKLGDEIQIGGFGYFFGDWAGGGAMAQETFRAAVRSWELREQPTILTEMVPEYLGFKNMPDLVNNYLDNDIYHAPNQLAIVLHEAANKGDEVAISILEKTGEELGIAASAVIKKIGNFEQPIPIILIGSVVQKGQDKYLLEALRKTVEKDHEKVELVIPKMEPVYGAVLLGMDHLGITATEDIYDKFESYGGYEE</sequence>
<evidence type="ECO:0000313" key="3">
    <source>
        <dbReference type="Proteomes" id="UP000676456"/>
    </source>
</evidence>
<evidence type="ECO:0000259" key="1">
    <source>
        <dbReference type="Pfam" id="PF01869"/>
    </source>
</evidence>
<dbReference type="Proteomes" id="UP000676456">
    <property type="component" value="Unassembled WGS sequence"/>
</dbReference>